<keyword evidence="6 12" id="KW-0762">Sugar transport</keyword>
<dbReference type="PANTHER" id="PTHR10791:SF224">
    <property type="entry name" value="SUGAR TRANSPORTER SWEET"/>
    <property type="match status" value="1"/>
</dbReference>
<proteinExistence type="inferred from homology"/>
<evidence type="ECO:0000256" key="3">
    <source>
        <dbReference type="ARBA" id="ARBA00007809"/>
    </source>
</evidence>
<dbReference type="InterPro" id="IPR004316">
    <property type="entry name" value="SWEET_rpt"/>
</dbReference>
<evidence type="ECO:0000256" key="1">
    <source>
        <dbReference type="ARBA" id="ARBA00004651"/>
    </source>
</evidence>
<dbReference type="Gene3D" id="1.20.1280.290">
    <property type="match status" value="2"/>
</dbReference>
<evidence type="ECO:0000256" key="10">
    <source>
        <dbReference type="ARBA" id="ARBA00023034"/>
    </source>
</evidence>
<reference evidence="13 14" key="1">
    <citation type="journal article" date="2024" name="Nat. Commun.">
        <title>Phylogenomics reveals the evolutionary origins of lichenization in chlorophyte algae.</title>
        <authorList>
            <person name="Puginier C."/>
            <person name="Libourel C."/>
            <person name="Otte J."/>
            <person name="Skaloud P."/>
            <person name="Haon M."/>
            <person name="Grisel S."/>
            <person name="Petersen M."/>
            <person name="Berrin J.G."/>
            <person name="Delaux P.M."/>
            <person name="Dal Grande F."/>
            <person name="Keller J."/>
        </authorList>
    </citation>
    <scope>NUCLEOTIDE SEQUENCE [LARGE SCALE GENOMIC DNA]</scope>
    <source>
        <strain evidence="13 14">SAG 2036</strain>
    </source>
</reference>
<dbReference type="AlphaFoldDB" id="A0AAW1PKY3"/>
<evidence type="ECO:0000256" key="7">
    <source>
        <dbReference type="ARBA" id="ARBA00022692"/>
    </source>
</evidence>
<evidence type="ECO:0000256" key="8">
    <source>
        <dbReference type="ARBA" id="ARBA00022737"/>
    </source>
</evidence>
<sequence length="239" mass="25865">MSFTGKVDIHDLLLTKVAPGAGVVIATLLFGSPLFGVLQMRKDGVLGSTNPLPFPLIFGNCCAWVAYAYVKHDIFVFLANDFGIIFGLFFTLSAYGVSNPATRNFLAVISLGLAFVISGAGAVTVFGGLDPDQKPQLWGLLANLILLIFYAAPLSTVAEVFRTRSSASLYWPLSLMNVINGALWVTYGYATKDYLILTPNAAGFVLGLGQLMLCLTFPRDSRAKRESRSEDIEQPLINE</sequence>
<dbReference type="FunFam" id="1.20.1280.290:FF:000004">
    <property type="entry name" value="Sugar transporter SWEET"/>
    <property type="match status" value="1"/>
</dbReference>
<keyword evidence="4 12" id="KW-0813">Transport</keyword>
<dbReference type="GO" id="GO:0005886">
    <property type="term" value="C:plasma membrane"/>
    <property type="evidence" value="ECO:0007669"/>
    <property type="project" value="UniProtKB-SubCell"/>
</dbReference>
<keyword evidence="11 12" id="KW-0472">Membrane</keyword>
<feature type="transmembrane region" description="Helical" evidence="12">
    <location>
        <begin position="52"/>
        <end position="70"/>
    </location>
</feature>
<gene>
    <name evidence="13" type="ORF">WJX73_010693</name>
</gene>
<feature type="transmembrane region" description="Helical" evidence="12">
    <location>
        <begin position="169"/>
        <end position="190"/>
    </location>
</feature>
<keyword evidence="8" id="KW-0677">Repeat</keyword>
<organism evidence="13 14">
    <name type="scientific">Symbiochloris irregularis</name>
    <dbReference type="NCBI Taxonomy" id="706552"/>
    <lineage>
        <taxon>Eukaryota</taxon>
        <taxon>Viridiplantae</taxon>
        <taxon>Chlorophyta</taxon>
        <taxon>core chlorophytes</taxon>
        <taxon>Trebouxiophyceae</taxon>
        <taxon>Trebouxiales</taxon>
        <taxon>Trebouxiaceae</taxon>
        <taxon>Symbiochloris</taxon>
    </lineage>
</organism>
<feature type="transmembrane region" description="Helical" evidence="12">
    <location>
        <begin position="138"/>
        <end position="157"/>
    </location>
</feature>
<accession>A0AAW1PKY3</accession>
<keyword evidence="10" id="KW-0333">Golgi apparatus</keyword>
<comment type="function">
    <text evidence="12">Mediates both low-affinity uptake and efflux of sugar across the membrane.</text>
</comment>
<dbReference type="EMBL" id="JALJOQ010000022">
    <property type="protein sequence ID" value="KAK9808574.1"/>
    <property type="molecule type" value="Genomic_DNA"/>
</dbReference>
<dbReference type="PANTHER" id="PTHR10791">
    <property type="entry name" value="RAG1-ACTIVATING PROTEIN 1"/>
    <property type="match status" value="1"/>
</dbReference>
<dbReference type="InterPro" id="IPR047664">
    <property type="entry name" value="SWEET"/>
</dbReference>
<protein>
    <recommendedName>
        <fullName evidence="12">Bidirectional sugar transporter SWEET</fullName>
    </recommendedName>
</protein>
<keyword evidence="9 12" id="KW-1133">Transmembrane helix</keyword>
<keyword evidence="5" id="KW-1003">Cell membrane</keyword>
<comment type="similarity">
    <text evidence="3 12">Belongs to the SWEET sugar transporter family.</text>
</comment>
<keyword evidence="14" id="KW-1185">Reference proteome</keyword>
<evidence type="ECO:0000313" key="13">
    <source>
        <dbReference type="EMBL" id="KAK9808574.1"/>
    </source>
</evidence>
<evidence type="ECO:0000256" key="11">
    <source>
        <dbReference type="ARBA" id="ARBA00023136"/>
    </source>
</evidence>
<comment type="caution">
    <text evidence="13">The sequence shown here is derived from an EMBL/GenBank/DDBJ whole genome shotgun (WGS) entry which is preliminary data.</text>
</comment>
<feature type="transmembrane region" description="Helical" evidence="12">
    <location>
        <begin position="105"/>
        <end position="126"/>
    </location>
</feature>
<feature type="transmembrane region" description="Helical" evidence="12">
    <location>
        <begin position="20"/>
        <end position="40"/>
    </location>
</feature>
<keyword evidence="7 12" id="KW-0812">Transmembrane</keyword>
<evidence type="ECO:0000256" key="6">
    <source>
        <dbReference type="ARBA" id="ARBA00022597"/>
    </source>
</evidence>
<dbReference type="GO" id="GO:0051119">
    <property type="term" value="F:sugar transmembrane transporter activity"/>
    <property type="evidence" value="ECO:0007669"/>
    <property type="project" value="InterPro"/>
</dbReference>
<evidence type="ECO:0000256" key="12">
    <source>
        <dbReference type="RuleBase" id="RU910715"/>
    </source>
</evidence>
<comment type="subcellular location">
    <subcellularLocation>
        <location evidence="1 12">Cell membrane</location>
        <topology evidence="1 12">Multi-pass membrane protein</topology>
    </subcellularLocation>
    <subcellularLocation>
        <location evidence="2">Golgi apparatus membrane</location>
        <topology evidence="2">Multi-pass membrane protein</topology>
    </subcellularLocation>
</comment>
<dbReference type="Pfam" id="PF03083">
    <property type="entry name" value="MtN3_slv"/>
    <property type="match status" value="2"/>
</dbReference>
<name>A0AAW1PKY3_9CHLO</name>
<dbReference type="GO" id="GO:0000139">
    <property type="term" value="C:Golgi membrane"/>
    <property type="evidence" value="ECO:0007669"/>
    <property type="project" value="UniProtKB-SubCell"/>
</dbReference>
<evidence type="ECO:0000256" key="2">
    <source>
        <dbReference type="ARBA" id="ARBA00004653"/>
    </source>
</evidence>
<dbReference type="Proteomes" id="UP001465755">
    <property type="component" value="Unassembled WGS sequence"/>
</dbReference>
<feature type="transmembrane region" description="Helical" evidence="12">
    <location>
        <begin position="196"/>
        <end position="218"/>
    </location>
</feature>
<evidence type="ECO:0000313" key="14">
    <source>
        <dbReference type="Proteomes" id="UP001465755"/>
    </source>
</evidence>
<evidence type="ECO:0000256" key="5">
    <source>
        <dbReference type="ARBA" id="ARBA00022475"/>
    </source>
</evidence>
<evidence type="ECO:0000256" key="4">
    <source>
        <dbReference type="ARBA" id="ARBA00022448"/>
    </source>
</evidence>
<evidence type="ECO:0000256" key="9">
    <source>
        <dbReference type="ARBA" id="ARBA00022989"/>
    </source>
</evidence>
<feature type="transmembrane region" description="Helical" evidence="12">
    <location>
        <begin position="76"/>
        <end position="98"/>
    </location>
</feature>